<feature type="binding site" evidence="8">
    <location>
        <position position="99"/>
    </location>
    <ligand>
        <name>Cu cation</name>
        <dbReference type="ChEBI" id="CHEBI:23378"/>
    </ligand>
</feature>
<dbReference type="InterPro" id="IPR008972">
    <property type="entry name" value="Cupredoxin"/>
</dbReference>
<dbReference type="InterPro" id="IPR012745">
    <property type="entry name" value="Pseudoazurin"/>
</dbReference>
<keyword evidence="3 8" id="KW-0479">Metal-binding</keyword>
<evidence type="ECO:0000313" key="12">
    <source>
        <dbReference type="Proteomes" id="UP000244817"/>
    </source>
</evidence>
<dbReference type="InterPro" id="IPR000923">
    <property type="entry name" value="BlueCu_1"/>
</dbReference>
<feature type="signal peptide" evidence="9">
    <location>
        <begin position="1"/>
        <end position="21"/>
    </location>
</feature>
<evidence type="ECO:0000256" key="1">
    <source>
        <dbReference type="ARBA" id="ARBA00004418"/>
    </source>
</evidence>
<dbReference type="GO" id="GO:0042597">
    <property type="term" value="C:periplasmic space"/>
    <property type="evidence" value="ECO:0007669"/>
    <property type="project" value="UniProtKB-SubCell"/>
</dbReference>
<feature type="chain" id="PRO_5015488387" description="Pseudoazurin" evidence="9">
    <location>
        <begin position="22"/>
        <end position="145"/>
    </location>
</feature>
<keyword evidence="5" id="KW-0249">Electron transport</keyword>
<comment type="caution">
    <text evidence="11">The sequence shown here is derived from an EMBL/GenBank/DDBJ whole genome shotgun (WGS) entry which is preliminary data.</text>
</comment>
<dbReference type="Gene3D" id="2.60.40.420">
    <property type="entry name" value="Cupredoxins - blue copper proteins"/>
    <property type="match status" value="1"/>
</dbReference>
<name>A0A2T7FZ16_9RHOB</name>
<dbReference type="PRINTS" id="PR00156">
    <property type="entry name" value="COPPERBLUE"/>
</dbReference>
<evidence type="ECO:0000256" key="3">
    <source>
        <dbReference type="ARBA" id="ARBA00022723"/>
    </source>
</evidence>
<keyword evidence="9" id="KW-0732">Signal</keyword>
<dbReference type="SUPFAM" id="SSF49503">
    <property type="entry name" value="Cupredoxins"/>
    <property type="match status" value="1"/>
</dbReference>
<dbReference type="AlphaFoldDB" id="A0A2T7FZ16"/>
<dbReference type="RefSeq" id="WP_108640241.1">
    <property type="nucleotide sequence ID" value="NZ_QCYG01000003.1"/>
</dbReference>
<keyword evidence="12" id="KW-1185">Reference proteome</keyword>
<feature type="binding site" evidence="8">
    <location>
        <position position="102"/>
    </location>
    <ligand>
        <name>Cu cation</name>
        <dbReference type="ChEBI" id="CHEBI:23378"/>
    </ligand>
</feature>
<organism evidence="11 12">
    <name type="scientific">Thalassorhabdomicrobium marinisediminis</name>
    <dbReference type="NCBI Taxonomy" id="2170577"/>
    <lineage>
        <taxon>Bacteria</taxon>
        <taxon>Pseudomonadati</taxon>
        <taxon>Pseudomonadota</taxon>
        <taxon>Alphaproteobacteria</taxon>
        <taxon>Rhodobacterales</taxon>
        <taxon>Paracoccaceae</taxon>
        <taxon>Thalassorhabdomicrobium</taxon>
    </lineage>
</organism>
<evidence type="ECO:0000256" key="4">
    <source>
        <dbReference type="ARBA" id="ARBA00022764"/>
    </source>
</evidence>
<evidence type="ECO:0000256" key="8">
    <source>
        <dbReference type="PIRSR" id="PIRSR602386-1"/>
    </source>
</evidence>
<feature type="binding site" evidence="8">
    <location>
        <position position="107"/>
    </location>
    <ligand>
        <name>Cu cation</name>
        <dbReference type="ChEBI" id="CHEBI:23378"/>
    </ligand>
</feature>
<comment type="cofactor">
    <cofactor evidence="8">
        <name>Cu cation</name>
        <dbReference type="ChEBI" id="CHEBI:23378"/>
    </cofactor>
    <text evidence="8">Binds 1 copper ion per subunit.</text>
</comment>
<keyword evidence="6 8" id="KW-0186">Copper</keyword>
<dbReference type="GO" id="GO:0009055">
    <property type="term" value="F:electron transfer activity"/>
    <property type="evidence" value="ECO:0007669"/>
    <property type="project" value="InterPro"/>
</dbReference>
<dbReference type="Proteomes" id="UP000244817">
    <property type="component" value="Unassembled WGS sequence"/>
</dbReference>
<accession>A0A2T7FZ16</accession>
<evidence type="ECO:0000256" key="9">
    <source>
        <dbReference type="SAM" id="SignalP"/>
    </source>
</evidence>
<evidence type="ECO:0000259" key="10">
    <source>
        <dbReference type="Pfam" id="PF00127"/>
    </source>
</evidence>
<dbReference type="GO" id="GO:0005507">
    <property type="term" value="F:copper ion binding"/>
    <property type="evidence" value="ECO:0007669"/>
    <property type="project" value="UniProtKB-UniRule"/>
</dbReference>
<gene>
    <name evidence="11" type="ORF">DC363_06115</name>
</gene>
<evidence type="ECO:0000256" key="6">
    <source>
        <dbReference type="ARBA" id="ARBA00023008"/>
    </source>
</evidence>
<feature type="binding site" evidence="8">
    <location>
        <position position="61"/>
    </location>
    <ligand>
        <name>Cu cation</name>
        <dbReference type="ChEBI" id="CHEBI:23378"/>
    </ligand>
</feature>
<sequence>MKLKTMAATAVLALSPMVAMADTIEVKMLNRGEAGSMVFEPRHVTAEVGDTIVFVPTDRGHNAESIEGMLPEGQEAFKGDINEEISVELTEEGVIGVACKPHFGMGMVMMIEVGETEIPEDFLEASMPRRAKQMFEEIIEEQSAE</sequence>
<dbReference type="InterPro" id="IPR002386">
    <property type="entry name" value="Amicyanin/Pseudoazurin"/>
</dbReference>
<dbReference type="NCBIfam" id="TIGR02375">
    <property type="entry name" value="pseudoazurin"/>
    <property type="match status" value="1"/>
</dbReference>
<keyword evidence="2" id="KW-0813">Transport</keyword>
<dbReference type="CDD" id="cd04218">
    <property type="entry name" value="Pseudoazurin"/>
    <property type="match status" value="1"/>
</dbReference>
<evidence type="ECO:0000256" key="2">
    <source>
        <dbReference type="ARBA" id="ARBA00022448"/>
    </source>
</evidence>
<dbReference type="PRINTS" id="PR00155">
    <property type="entry name" value="AMICYANIN"/>
</dbReference>
<dbReference type="EMBL" id="QCYG01000003">
    <property type="protein sequence ID" value="PVA07414.1"/>
    <property type="molecule type" value="Genomic_DNA"/>
</dbReference>
<comment type="subcellular location">
    <subcellularLocation>
        <location evidence="1">Periplasm</location>
    </subcellularLocation>
</comment>
<dbReference type="InterPro" id="IPR001235">
    <property type="entry name" value="Copper_blue_Plastocyanin"/>
</dbReference>
<dbReference type="Pfam" id="PF00127">
    <property type="entry name" value="Copper-bind"/>
    <property type="match status" value="1"/>
</dbReference>
<proteinExistence type="predicted"/>
<keyword evidence="4" id="KW-0574">Periplasm</keyword>
<feature type="domain" description="Blue (type 1) copper" evidence="10">
    <location>
        <begin position="27"/>
        <end position="113"/>
    </location>
</feature>
<evidence type="ECO:0000313" key="11">
    <source>
        <dbReference type="EMBL" id="PVA07414.1"/>
    </source>
</evidence>
<dbReference type="OrthoDB" id="7510199at2"/>
<evidence type="ECO:0000256" key="7">
    <source>
        <dbReference type="NCBIfam" id="TIGR02375"/>
    </source>
</evidence>
<reference evidence="11 12" key="1">
    <citation type="submission" date="2018-04" db="EMBL/GenBank/DDBJ databases">
        <title>Pelagivirga bohaiensis gen. nov., sp. nov., a bacterium isolated from the Bohai Sea.</title>
        <authorList>
            <person name="Ji X."/>
        </authorList>
    </citation>
    <scope>NUCLEOTIDE SEQUENCE [LARGE SCALE GENOMIC DNA]</scope>
    <source>
        <strain evidence="11 12">BH-SD16</strain>
    </source>
</reference>
<protein>
    <recommendedName>
        <fullName evidence="7">Pseudoazurin</fullName>
    </recommendedName>
</protein>
<evidence type="ECO:0000256" key="5">
    <source>
        <dbReference type="ARBA" id="ARBA00022982"/>
    </source>
</evidence>